<dbReference type="PANTHER" id="PTHR11579:SF0">
    <property type="entry name" value="PROTEIN-L-ISOASPARTATE(D-ASPARTATE) O-METHYLTRANSFERASE"/>
    <property type="match status" value="1"/>
</dbReference>
<dbReference type="Gene3D" id="2.60.120.260">
    <property type="entry name" value="Galactose-binding domain-like"/>
    <property type="match status" value="1"/>
</dbReference>
<evidence type="ECO:0000256" key="4">
    <source>
        <dbReference type="ARBA" id="ARBA00022603"/>
    </source>
</evidence>
<organism evidence="9 10">
    <name type="scientific">Blastopirellula marina DSM 3645</name>
    <dbReference type="NCBI Taxonomy" id="314230"/>
    <lineage>
        <taxon>Bacteria</taxon>
        <taxon>Pseudomonadati</taxon>
        <taxon>Planctomycetota</taxon>
        <taxon>Planctomycetia</taxon>
        <taxon>Pirellulales</taxon>
        <taxon>Pirellulaceae</taxon>
        <taxon>Blastopirellula</taxon>
    </lineage>
</organism>
<keyword evidence="4 7" id="KW-0489">Methyltransferase</keyword>
<protein>
    <recommendedName>
        <fullName evidence="7">Protein-L-isoaspartate O-methyltransferase</fullName>
        <ecNumber evidence="7">2.1.1.77</ecNumber>
    </recommendedName>
    <alternativeName>
        <fullName evidence="7">L-isoaspartyl protein carboxyl methyltransferase</fullName>
    </alternativeName>
    <alternativeName>
        <fullName evidence="7">Protein L-isoaspartyl methyltransferase</fullName>
    </alternativeName>
    <alternativeName>
        <fullName evidence="7">Protein-beta-aspartate methyltransferase</fullName>
        <shortName evidence="7">PIMT</shortName>
    </alternativeName>
</protein>
<dbReference type="GO" id="GO:0032259">
    <property type="term" value="P:methylation"/>
    <property type="evidence" value="ECO:0007669"/>
    <property type="project" value="UniProtKB-KW"/>
</dbReference>
<comment type="catalytic activity">
    <reaction evidence="7">
        <text>[protein]-L-isoaspartate + S-adenosyl-L-methionine = [protein]-L-isoaspartate alpha-methyl ester + S-adenosyl-L-homocysteine</text>
        <dbReference type="Rhea" id="RHEA:12705"/>
        <dbReference type="Rhea" id="RHEA-COMP:12143"/>
        <dbReference type="Rhea" id="RHEA-COMP:12144"/>
        <dbReference type="ChEBI" id="CHEBI:57856"/>
        <dbReference type="ChEBI" id="CHEBI:59789"/>
        <dbReference type="ChEBI" id="CHEBI:90596"/>
        <dbReference type="ChEBI" id="CHEBI:90598"/>
        <dbReference type="EC" id="2.1.1.77"/>
    </reaction>
</comment>
<dbReference type="GO" id="GO:0005737">
    <property type="term" value="C:cytoplasm"/>
    <property type="evidence" value="ECO:0007669"/>
    <property type="project" value="UniProtKB-SubCell"/>
</dbReference>
<evidence type="ECO:0000256" key="2">
    <source>
        <dbReference type="ARBA" id="ARBA00005369"/>
    </source>
</evidence>
<dbReference type="SUPFAM" id="SSF53335">
    <property type="entry name" value="S-adenosyl-L-methionine-dependent methyltransferases"/>
    <property type="match status" value="1"/>
</dbReference>
<keyword evidence="8" id="KW-0732">Signal</keyword>
<feature type="signal peptide" evidence="8">
    <location>
        <begin position="1"/>
        <end position="38"/>
    </location>
</feature>
<dbReference type="CDD" id="cd02440">
    <property type="entry name" value="AdoMet_MTases"/>
    <property type="match status" value="1"/>
</dbReference>
<evidence type="ECO:0000313" key="10">
    <source>
        <dbReference type="Proteomes" id="UP000004358"/>
    </source>
</evidence>
<dbReference type="GO" id="GO:0030091">
    <property type="term" value="P:protein repair"/>
    <property type="evidence" value="ECO:0007669"/>
    <property type="project" value="UniProtKB-UniRule"/>
</dbReference>
<feature type="active site" evidence="7">
    <location>
        <position position="100"/>
    </location>
</feature>
<dbReference type="Proteomes" id="UP000004358">
    <property type="component" value="Unassembled WGS sequence"/>
</dbReference>
<dbReference type="PANTHER" id="PTHR11579">
    <property type="entry name" value="PROTEIN-L-ISOASPARTATE O-METHYLTRANSFERASE"/>
    <property type="match status" value="1"/>
</dbReference>
<evidence type="ECO:0000313" key="9">
    <source>
        <dbReference type="EMBL" id="EAQ81142.1"/>
    </source>
</evidence>
<dbReference type="Gene3D" id="3.40.50.150">
    <property type="entry name" value="Vaccinia Virus protein VP39"/>
    <property type="match status" value="1"/>
</dbReference>
<sequence>MQNSPKNPHDWRNTIMHRPSLTLLLSLLVFASAGPLTAEDPAAAARRVMVEEAVIANGVTDQRVIQSMMSTPRHEFVAYKYRSQAYYDMALPIGGQQTISSPFIVAYMTESLETKPDDKVLEIGTGSGFQAAILSPLVKDVYSIEIVPELGRSAARTLRRLGYENVHTKIGDGYKGWAEHAPFDKIIVTCSPEKPPQPLIDQLREGGRMVIPVGERYQQTLYLFTKKDGKLVAEALRPTLFVPMTGTAEDNREVKPDPLHPFAANGDFEADLQEHDQMAGWYYQRQFELVEDDSAPQGKRFVRFQNSDLGRTSMALQGFGVDGENVHRLQITAWVKTSQIGLGDDRREAPMIAVTFYDAARRDVGRGVVGPFVADSDWRQIDETIRVPPAAREALLRIGLFGATGEACFDDVKMTPLTD</sequence>
<dbReference type="InterPro" id="IPR029063">
    <property type="entry name" value="SAM-dependent_MTases_sf"/>
</dbReference>
<dbReference type="STRING" id="314230.DSM3645_21262"/>
<accession>A3ZR49</accession>
<dbReference type="GO" id="GO:0004719">
    <property type="term" value="F:protein-L-isoaspartate (D-aspartate) O-methyltransferase activity"/>
    <property type="evidence" value="ECO:0007669"/>
    <property type="project" value="UniProtKB-UniRule"/>
</dbReference>
<evidence type="ECO:0000256" key="5">
    <source>
        <dbReference type="ARBA" id="ARBA00022679"/>
    </source>
</evidence>
<dbReference type="NCBIfam" id="TIGR00080">
    <property type="entry name" value="pimt"/>
    <property type="match status" value="1"/>
</dbReference>
<evidence type="ECO:0000256" key="1">
    <source>
        <dbReference type="ARBA" id="ARBA00004496"/>
    </source>
</evidence>
<dbReference type="PROSITE" id="PS01279">
    <property type="entry name" value="PCMT"/>
    <property type="match status" value="1"/>
</dbReference>
<dbReference type="InterPro" id="IPR000682">
    <property type="entry name" value="PCMT"/>
</dbReference>
<dbReference type="FunFam" id="3.40.50.150:FF:000010">
    <property type="entry name" value="Protein-L-isoaspartate O-methyltransferase"/>
    <property type="match status" value="1"/>
</dbReference>
<gene>
    <name evidence="7" type="primary">pcm</name>
    <name evidence="9" type="ORF">DSM3645_21262</name>
</gene>
<evidence type="ECO:0000256" key="3">
    <source>
        <dbReference type="ARBA" id="ARBA00022490"/>
    </source>
</evidence>
<evidence type="ECO:0000256" key="7">
    <source>
        <dbReference type="HAMAP-Rule" id="MF_00090"/>
    </source>
</evidence>
<keyword evidence="3 7" id="KW-0963">Cytoplasm</keyword>
<dbReference type="HOGENOM" id="CLU_043271_0_0_0"/>
<feature type="chain" id="PRO_5002665019" description="Protein-L-isoaspartate O-methyltransferase" evidence="8">
    <location>
        <begin position="39"/>
        <end position="419"/>
    </location>
</feature>
<keyword evidence="6 7" id="KW-0949">S-adenosyl-L-methionine</keyword>
<comment type="similarity">
    <text evidence="2 7">Belongs to the methyltransferase superfamily. L-isoaspartyl/D-aspartyl protein methyltransferase family.</text>
</comment>
<reference evidence="9 10" key="1">
    <citation type="submission" date="2006-02" db="EMBL/GenBank/DDBJ databases">
        <authorList>
            <person name="Amann R."/>
            <person name="Ferriera S."/>
            <person name="Johnson J."/>
            <person name="Kravitz S."/>
            <person name="Halpern A."/>
            <person name="Remington K."/>
            <person name="Beeson K."/>
            <person name="Tran B."/>
            <person name="Rogers Y.-H."/>
            <person name="Friedman R."/>
            <person name="Venter J.C."/>
        </authorList>
    </citation>
    <scope>NUCLEOTIDE SEQUENCE [LARGE SCALE GENOMIC DNA]</scope>
    <source>
        <strain evidence="9 10">DSM 3645</strain>
    </source>
</reference>
<comment type="function">
    <text evidence="7">Catalyzes the methyl esterification of L-isoaspartyl residues in peptides and proteins that result from spontaneous decomposition of normal L-aspartyl and L-asparaginyl residues. It plays a role in the repair and/or degradation of damaged proteins.</text>
</comment>
<dbReference type="HAMAP" id="MF_00090">
    <property type="entry name" value="PIMT"/>
    <property type="match status" value="1"/>
</dbReference>
<keyword evidence="5 7" id="KW-0808">Transferase</keyword>
<evidence type="ECO:0000256" key="8">
    <source>
        <dbReference type="SAM" id="SignalP"/>
    </source>
</evidence>
<dbReference type="AlphaFoldDB" id="A3ZR49"/>
<name>A3ZR49_9BACT</name>
<proteinExistence type="inferred from homology"/>
<comment type="subcellular location">
    <subcellularLocation>
        <location evidence="1 7">Cytoplasm</location>
    </subcellularLocation>
</comment>
<dbReference type="NCBIfam" id="NF001453">
    <property type="entry name" value="PRK00312.1"/>
    <property type="match status" value="1"/>
</dbReference>
<dbReference type="Pfam" id="PF01135">
    <property type="entry name" value="PCMT"/>
    <property type="match status" value="1"/>
</dbReference>
<dbReference type="EMBL" id="AANZ01000006">
    <property type="protein sequence ID" value="EAQ81142.1"/>
    <property type="molecule type" value="Genomic_DNA"/>
</dbReference>
<dbReference type="eggNOG" id="COG2518">
    <property type="taxonomic scope" value="Bacteria"/>
</dbReference>
<comment type="caution">
    <text evidence="9">The sequence shown here is derived from an EMBL/GenBank/DDBJ whole genome shotgun (WGS) entry which is preliminary data.</text>
</comment>
<evidence type="ECO:0000256" key="6">
    <source>
        <dbReference type="ARBA" id="ARBA00022691"/>
    </source>
</evidence>
<dbReference type="EC" id="2.1.1.77" evidence="7"/>